<evidence type="ECO:0000313" key="5">
    <source>
        <dbReference type="Proteomes" id="UP000500826"/>
    </source>
</evidence>
<gene>
    <name evidence="4" type="ORF">HK414_24080</name>
</gene>
<dbReference type="Pfam" id="PF19112">
    <property type="entry name" value="VanA_C"/>
    <property type="match status" value="1"/>
</dbReference>
<keyword evidence="1" id="KW-0560">Oxidoreductase</keyword>
<feature type="compositionally biased region" description="Polar residues" evidence="2">
    <location>
        <begin position="74"/>
        <end position="88"/>
    </location>
</feature>
<dbReference type="Gene3D" id="3.90.380.10">
    <property type="entry name" value="Naphthalene 1,2-dioxygenase Alpha Subunit, Chain A, domain 1"/>
    <property type="match status" value="1"/>
</dbReference>
<feature type="region of interest" description="Disordered" evidence="2">
    <location>
        <begin position="53"/>
        <end position="112"/>
    </location>
</feature>
<dbReference type="EMBL" id="CP053418">
    <property type="protein sequence ID" value="QJW85343.1"/>
    <property type="molecule type" value="Genomic_DNA"/>
</dbReference>
<name>A0ABX6P7L6_9BURK</name>
<dbReference type="Proteomes" id="UP000500826">
    <property type="component" value="Chromosome"/>
</dbReference>
<evidence type="ECO:0000256" key="1">
    <source>
        <dbReference type="ARBA" id="ARBA00023002"/>
    </source>
</evidence>
<evidence type="ECO:0000259" key="3">
    <source>
        <dbReference type="Pfam" id="PF19112"/>
    </source>
</evidence>
<keyword evidence="5" id="KW-1185">Reference proteome</keyword>
<protein>
    <recommendedName>
        <fullName evidence="3">Vanillate O-demethylase oxygenase-like C-terminal catalytic domain-containing protein</fullName>
    </recommendedName>
</protein>
<dbReference type="InterPro" id="IPR044043">
    <property type="entry name" value="VanA_C_cat"/>
</dbReference>
<evidence type="ECO:0000256" key="2">
    <source>
        <dbReference type="SAM" id="MobiDB-lite"/>
    </source>
</evidence>
<reference evidence="4 5" key="1">
    <citation type="submission" date="2020-05" db="EMBL/GenBank/DDBJ databases">
        <title>Ramlibacter rhizophilus sp. nov., isolated from rhizosphere soil of national flower Mugunghwa from South Korea.</title>
        <authorList>
            <person name="Zheng-Fei Y."/>
            <person name="Huan T."/>
        </authorList>
    </citation>
    <scope>NUCLEOTIDE SEQUENCE [LARGE SCALE GENOMIC DNA]</scope>
    <source>
        <strain evidence="4 5">H242</strain>
    </source>
</reference>
<evidence type="ECO:0000313" key="4">
    <source>
        <dbReference type="EMBL" id="QJW85343.1"/>
    </source>
</evidence>
<organism evidence="4 5">
    <name type="scientific">Ramlibacter terrae</name>
    <dbReference type="NCBI Taxonomy" id="2732511"/>
    <lineage>
        <taxon>Bacteria</taxon>
        <taxon>Pseudomonadati</taxon>
        <taxon>Pseudomonadota</taxon>
        <taxon>Betaproteobacteria</taxon>
        <taxon>Burkholderiales</taxon>
        <taxon>Comamonadaceae</taxon>
        <taxon>Ramlibacter</taxon>
    </lineage>
</organism>
<feature type="compositionally biased region" description="Low complexity" evidence="2">
    <location>
        <begin position="54"/>
        <end position="68"/>
    </location>
</feature>
<proteinExistence type="predicted"/>
<feature type="domain" description="Vanillate O-demethylase oxygenase-like C-terminal catalytic" evidence="3">
    <location>
        <begin position="16"/>
        <end position="51"/>
    </location>
</feature>
<accession>A0ABX6P7L6</accession>
<feature type="compositionally biased region" description="Low complexity" evidence="2">
    <location>
        <begin position="89"/>
        <end position="100"/>
    </location>
</feature>
<sequence length="112" mass="11745">MAGTLAPVAGPGIMPPGGVLEEGLHFPSAHLLTPETERSTHYFFANARNFWSRTTATTTPSSPSSAVPSEKRTGPSSKPSSVLQWTQMTGSGSPTSPSGTARRRGLDGCWTD</sequence>